<evidence type="ECO:0000256" key="6">
    <source>
        <dbReference type="ARBA" id="ARBA00022801"/>
    </source>
</evidence>
<gene>
    <name evidence="13" type="ORF">SAMN04515671_1782</name>
</gene>
<comment type="catalytic activity">
    <reaction evidence="11">
        <text>S-methyl-5'-thioadenosine + phosphate = 5-(methylsulfanyl)-alpha-D-ribose 1-phosphate + adenine</text>
        <dbReference type="Rhea" id="RHEA:11852"/>
        <dbReference type="ChEBI" id="CHEBI:16708"/>
        <dbReference type="ChEBI" id="CHEBI:17509"/>
        <dbReference type="ChEBI" id="CHEBI:43474"/>
        <dbReference type="ChEBI" id="CHEBI:58533"/>
        <dbReference type="EC" id="2.4.2.28"/>
    </reaction>
    <physiologicalReaction direction="left-to-right" evidence="11">
        <dbReference type="Rhea" id="RHEA:11853"/>
    </physiologicalReaction>
</comment>
<accession>A0A1H0LS93</accession>
<dbReference type="GO" id="GO:0005507">
    <property type="term" value="F:copper ion binding"/>
    <property type="evidence" value="ECO:0007669"/>
    <property type="project" value="TreeGrafter"/>
</dbReference>
<keyword evidence="5" id="KW-0479">Metal-binding</keyword>
<dbReference type="InterPro" id="IPR038371">
    <property type="entry name" value="Cu_polyphenol_OxRdtase_sf"/>
</dbReference>
<keyword evidence="7" id="KW-0862">Zinc</keyword>
<keyword evidence="14" id="KW-1185">Reference proteome</keyword>
<dbReference type="EMBL" id="LT629710">
    <property type="protein sequence ID" value="SDO71047.1"/>
    <property type="molecule type" value="Genomic_DNA"/>
</dbReference>
<name>A0A1H0LS93_9ACTN</name>
<sequence length="259" mass="27496">MTWDVLDPTLVDAAVTTRDGGVSEGVYASLNLGFHVQDDPARVRANRERVAAALGVTLDDFVFGQQVHRPSVTVATHEHRGRGAREESTAIPDTDALVTATPGLVIAVMVADCVPLVLHDPVAHVLAVVHAGWRGTVLGVTSAAVASMVGLGTDPRNIRAGIGPAVSPDAYQVGPDVRQAAAARFGDRLDEVLRPDPGRPERWLFDLFRSNHQQLVDAGVPANRIELPGLTTGEGTPFFSDRAARPCGRFALVARLKAD</sequence>
<comment type="catalytic activity">
    <reaction evidence="9">
        <text>adenosine + H2O + H(+) = inosine + NH4(+)</text>
        <dbReference type="Rhea" id="RHEA:24408"/>
        <dbReference type="ChEBI" id="CHEBI:15377"/>
        <dbReference type="ChEBI" id="CHEBI:15378"/>
        <dbReference type="ChEBI" id="CHEBI:16335"/>
        <dbReference type="ChEBI" id="CHEBI:17596"/>
        <dbReference type="ChEBI" id="CHEBI:28938"/>
        <dbReference type="EC" id="3.5.4.4"/>
    </reaction>
    <physiologicalReaction direction="left-to-right" evidence="9">
        <dbReference type="Rhea" id="RHEA:24409"/>
    </physiologicalReaction>
</comment>
<dbReference type="Pfam" id="PF02578">
    <property type="entry name" value="Cu-oxidase_4"/>
    <property type="match status" value="1"/>
</dbReference>
<protein>
    <recommendedName>
        <fullName evidence="12">Purine nucleoside phosphorylase</fullName>
    </recommendedName>
</protein>
<comment type="similarity">
    <text evidence="3 12">Belongs to the purine nucleoside phosphorylase YfiH/LACC1 family.</text>
</comment>
<evidence type="ECO:0000256" key="2">
    <source>
        <dbReference type="ARBA" id="ARBA00003215"/>
    </source>
</evidence>
<comment type="catalytic activity">
    <reaction evidence="10">
        <text>adenosine + phosphate = alpha-D-ribose 1-phosphate + adenine</text>
        <dbReference type="Rhea" id="RHEA:27642"/>
        <dbReference type="ChEBI" id="CHEBI:16335"/>
        <dbReference type="ChEBI" id="CHEBI:16708"/>
        <dbReference type="ChEBI" id="CHEBI:43474"/>
        <dbReference type="ChEBI" id="CHEBI:57720"/>
        <dbReference type="EC" id="2.4.2.1"/>
    </reaction>
    <physiologicalReaction direction="left-to-right" evidence="10">
        <dbReference type="Rhea" id="RHEA:27643"/>
    </physiologicalReaction>
</comment>
<dbReference type="Gene3D" id="3.60.140.10">
    <property type="entry name" value="CNF1/YfiH-like putative cysteine hydrolases"/>
    <property type="match status" value="1"/>
</dbReference>
<dbReference type="CDD" id="cd16833">
    <property type="entry name" value="YfiH"/>
    <property type="match status" value="1"/>
</dbReference>
<evidence type="ECO:0000256" key="5">
    <source>
        <dbReference type="ARBA" id="ARBA00022723"/>
    </source>
</evidence>
<dbReference type="GO" id="GO:0017061">
    <property type="term" value="F:S-methyl-5-thioadenosine phosphorylase activity"/>
    <property type="evidence" value="ECO:0007669"/>
    <property type="project" value="UniProtKB-EC"/>
</dbReference>
<dbReference type="RefSeq" id="WP_157695313.1">
    <property type="nucleotide sequence ID" value="NZ_LT629710.1"/>
</dbReference>
<dbReference type="Proteomes" id="UP000198741">
    <property type="component" value="Chromosome I"/>
</dbReference>
<reference evidence="13 14" key="1">
    <citation type="submission" date="2016-10" db="EMBL/GenBank/DDBJ databases">
        <authorList>
            <person name="de Groot N.N."/>
        </authorList>
    </citation>
    <scope>NUCLEOTIDE SEQUENCE [LARGE SCALE GENOMIC DNA]</scope>
    <source>
        <strain evidence="14">P4-7,KCTC 19426,CECT 7604</strain>
    </source>
</reference>
<dbReference type="PANTHER" id="PTHR30616">
    <property type="entry name" value="UNCHARACTERIZED PROTEIN YFIH"/>
    <property type="match status" value="1"/>
</dbReference>
<evidence type="ECO:0000256" key="11">
    <source>
        <dbReference type="ARBA" id="ARBA00049893"/>
    </source>
</evidence>
<dbReference type="AlphaFoldDB" id="A0A1H0LS93"/>
<evidence type="ECO:0000256" key="9">
    <source>
        <dbReference type="ARBA" id="ARBA00047989"/>
    </source>
</evidence>
<dbReference type="InterPro" id="IPR003730">
    <property type="entry name" value="Cu_polyphenol_OxRdtase"/>
</dbReference>
<evidence type="ECO:0000256" key="8">
    <source>
        <dbReference type="ARBA" id="ARBA00023008"/>
    </source>
</evidence>
<dbReference type="NCBIfam" id="TIGR00726">
    <property type="entry name" value="peptidoglycan editing factor PgeF"/>
    <property type="match status" value="1"/>
</dbReference>
<evidence type="ECO:0000256" key="3">
    <source>
        <dbReference type="ARBA" id="ARBA00007353"/>
    </source>
</evidence>
<proteinExistence type="inferred from homology"/>
<keyword evidence="8" id="KW-0186">Copper</keyword>
<dbReference type="STRING" id="1090615.SAMN04515671_1782"/>
<evidence type="ECO:0000256" key="1">
    <source>
        <dbReference type="ARBA" id="ARBA00000553"/>
    </source>
</evidence>
<evidence type="ECO:0000313" key="14">
    <source>
        <dbReference type="Proteomes" id="UP000198741"/>
    </source>
</evidence>
<evidence type="ECO:0000313" key="13">
    <source>
        <dbReference type="EMBL" id="SDO71047.1"/>
    </source>
</evidence>
<dbReference type="SUPFAM" id="SSF64438">
    <property type="entry name" value="CNF1/YfiH-like putative cysteine hydrolases"/>
    <property type="match status" value="1"/>
</dbReference>
<evidence type="ECO:0000256" key="7">
    <source>
        <dbReference type="ARBA" id="ARBA00022833"/>
    </source>
</evidence>
<comment type="function">
    <text evidence="2">Purine nucleoside enzyme that catalyzes the phosphorolysis of adenosine and inosine nucleosides, yielding D-ribose 1-phosphate and the respective free bases, adenine and hypoxanthine. Also catalyzes the phosphorolysis of S-methyl-5'-thioadenosine into adenine and S-methyl-5-thio-alpha-D-ribose 1-phosphate. Also has adenosine deaminase activity.</text>
</comment>
<evidence type="ECO:0000256" key="4">
    <source>
        <dbReference type="ARBA" id="ARBA00022679"/>
    </source>
</evidence>
<dbReference type="PANTHER" id="PTHR30616:SF2">
    <property type="entry name" value="PURINE NUCLEOSIDE PHOSPHORYLASE LACC1"/>
    <property type="match status" value="1"/>
</dbReference>
<evidence type="ECO:0000256" key="12">
    <source>
        <dbReference type="RuleBase" id="RU361274"/>
    </source>
</evidence>
<comment type="catalytic activity">
    <reaction evidence="1">
        <text>inosine + phosphate = alpha-D-ribose 1-phosphate + hypoxanthine</text>
        <dbReference type="Rhea" id="RHEA:27646"/>
        <dbReference type="ChEBI" id="CHEBI:17368"/>
        <dbReference type="ChEBI" id="CHEBI:17596"/>
        <dbReference type="ChEBI" id="CHEBI:43474"/>
        <dbReference type="ChEBI" id="CHEBI:57720"/>
        <dbReference type="EC" id="2.4.2.1"/>
    </reaction>
    <physiologicalReaction direction="left-to-right" evidence="1">
        <dbReference type="Rhea" id="RHEA:27647"/>
    </physiologicalReaction>
</comment>
<evidence type="ECO:0000256" key="10">
    <source>
        <dbReference type="ARBA" id="ARBA00048968"/>
    </source>
</evidence>
<dbReference type="GO" id="GO:0016787">
    <property type="term" value="F:hydrolase activity"/>
    <property type="evidence" value="ECO:0007669"/>
    <property type="project" value="UniProtKB-KW"/>
</dbReference>
<dbReference type="OrthoDB" id="4279at2"/>
<keyword evidence="6" id="KW-0378">Hydrolase</keyword>
<dbReference type="InterPro" id="IPR011324">
    <property type="entry name" value="Cytotoxic_necrot_fac-like_cat"/>
</dbReference>
<organism evidence="13 14">
    <name type="scientific">Nakamurella panacisegetis</name>
    <dbReference type="NCBI Taxonomy" id="1090615"/>
    <lineage>
        <taxon>Bacteria</taxon>
        <taxon>Bacillati</taxon>
        <taxon>Actinomycetota</taxon>
        <taxon>Actinomycetes</taxon>
        <taxon>Nakamurellales</taxon>
        <taxon>Nakamurellaceae</taxon>
        <taxon>Nakamurella</taxon>
    </lineage>
</organism>
<keyword evidence="4" id="KW-0808">Transferase</keyword>